<protein>
    <recommendedName>
        <fullName evidence="1">UPF0261 protein CRN84_22655</fullName>
    </recommendedName>
</protein>
<evidence type="ECO:0000313" key="7">
    <source>
        <dbReference type="Proteomes" id="UP000373449"/>
    </source>
</evidence>
<dbReference type="Pfam" id="PF23189">
    <property type="entry name" value="UPF0261_C"/>
    <property type="match status" value="1"/>
</dbReference>
<dbReference type="PANTHER" id="PTHR31862">
    <property type="entry name" value="UPF0261 DOMAIN PROTEIN (AFU_ORTHOLOGUE AFUA_1G10120)"/>
    <property type="match status" value="1"/>
</dbReference>
<keyword evidence="6" id="KW-1185">Reference proteome</keyword>
<evidence type="ECO:0000259" key="3">
    <source>
        <dbReference type="Pfam" id="PF23189"/>
    </source>
</evidence>
<feature type="domain" description="UPF0261" evidence="2">
    <location>
        <begin position="4"/>
        <end position="175"/>
    </location>
</feature>
<evidence type="ECO:0000313" key="6">
    <source>
        <dbReference type="Proteomes" id="UP000224974"/>
    </source>
</evidence>
<dbReference type="Gene3D" id="3.40.50.12030">
    <property type="entry name" value="Uncharacterised protein family UPF0261, NC domain"/>
    <property type="match status" value="1"/>
</dbReference>
<evidence type="ECO:0000256" key="1">
    <source>
        <dbReference type="HAMAP-Rule" id="MF_00677"/>
    </source>
</evidence>
<reference evidence="4" key="1">
    <citation type="submission" date="2017-09" db="EMBL/GenBank/DDBJ databases">
        <title>FDA dAtabase for Regulatory Grade micrObial Sequences (FDA-ARGOS): Supporting development and validation of Infectious Disease Dx tests.</title>
        <authorList>
            <person name="Minogue T."/>
            <person name="Wolcott M."/>
            <person name="Wasieloski L."/>
            <person name="Aguilar W."/>
            <person name="Moore D."/>
            <person name="Tallon L.J."/>
            <person name="Sadzewicz L."/>
            <person name="Ott S."/>
            <person name="Zhao X."/>
            <person name="Nagaraj S."/>
            <person name="Vavikolanu K."/>
            <person name="Aluvathingal J."/>
            <person name="Nadendla S."/>
            <person name="Sichtig H."/>
        </authorList>
    </citation>
    <scope>NUCLEOTIDE SEQUENCE</scope>
    <source>
        <strain evidence="4">FDAARGOS_387</strain>
    </source>
</reference>
<name>A0A2C6DSY8_9GAMM</name>
<dbReference type="EMBL" id="PDDX01000001">
    <property type="protein sequence ID" value="PHI31921.1"/>
    <property type="molecule type" value="Genomic_DNA"/>
</dbReference>
<accession>A0A2C6DSY8</accession>
<dbReference type="PANTHER" id="PTHR31862:SF1">
    <property type="entry name" value="UPF0261 DOMAIN PROTEIN (AFU_ORTHOLOGUE AFUA_1G10120)"/>
    <property type="match status" value="1"/>
</dbReference>
<dbReference type="AlphaFoldDB" id="A0A2C6DSY8"/>
<dbReference type="Gene3D" id="3.40.50.12020">
    <property type="entry name" value="Uncharacterised protein family UPF0261, NN domain"/>
    <property type="match status" value="1"/>
</dbReference>
<sequence length="403" mass="43647">MKKKSIYIATTFDTKSEEALYIRDLIIATDLSVTTIDLSTKSSQNHPQADISAQDVAAHHPEGIQAVFCGDRGKAMVAMALAFEHFILSRDDIAGIVGLGGSGGTALITPAMQALPIGMPKLMVSTMASGDVSNYVGASDISMLYSVTDIAGLNRISRQVLANAAHSIAGAVKFEVPEAKDEKPALGLTMFGVTTPCMQAISAQLSEQFDCLIFHATGTGGTAMEKLAGSHLLNGLLDITTTEICDMMFGGVLACGPDRLDVVAKTKIPYVGSCGALDMVNFGNPDTIPAHYKDRLFYPHNAQVTLMRTTKEENQKMGEWIGHKLNACEGEVRFLIPEGGVSALDAPDQLFWSPENDKALFEALEKTVNQTERRRLIRVPYNINDPRFAEEAVTQFKEIWNKK</sequence>
<dbReference type="STRING" id="1111728.GCA_000427805_03319"/>
<evidence type="ECO:0000259" key="2">
    <source>
        <dbReference type="Pfam" id="PF06792"/>
    </source>
</evidence>
<dbReference type="RefSeq" id="WP_029096836.1">
    <property type="nucleotide sequence ID" value="NZ_CAADJA010000002.1"/>
</dbReference>
<organism evidence="4 6">
    <name type="scientific">Budvicia aquatica</name>
    <dbReference type="NCBI Taxonomy" id="82979"/>
    <lineage>
        <taxon>Bacteria</taxon>
        <taxon>Pseudomonadati</taxon>
        <taxon>Pseudomonadota</taxon>
        <taxon>Gammaproteobacteria</taxon>
        <taxon>Enterobacterales</taxon>
        <taxon>Budviciaceae</taxon>
        <taxon>Budvicia</taxon>
    </lineage>
</organism>
<dbReference type="Proteomes" id="UP000224974">
    <property type="component" value="Unassembled WGS sequence"/>
</dbReference>
<reference evidence="5 7" key="3">
    <citation type="submission" date="2019-03" db="EMBL/GenBank/DDBJ databases">
        <authorList>
            <consortium name="Pathogen Informatics"/>
        </authorList>
    </citation>
    <scope>NUCLEOTIDE SEQUENCE [LARGE SCALE GENOMIC DNA]</scope>
    <source>
        <strain evidence="5 7">NCTC12282</strain>
    </source>
</reference>
<dbReference type="InterPro" id="IPR044122">
    <property type="entry name" value="UPF0261_N"/>
</dbReference>
<gene>
    <name evidence="4" type="ORF">CRN84_22655</name>
    <name evidence="5" type="ORF">NCTC12282_06149</name>
</gene>
<dbReference type="CDD" id="cd15488">
    <property type="entry name" value="Tm-1-like"/>
    <property type="match status" value="1"/>
</dbReference>
<reference evidence="6" key="2">
    <citation type="submission" date="2017-09" db="EMBL/GenBank/DDBJ databases">
        <title>FDA dAtabase for Regulatory Grade micrObial Sequences (FDA-ARGOS): Supporting development and validation of Infectious Disease Dx tests.</title>
        <authorList>
            <person name="Minogue T."/>
            <person name="Wolcott M."/>
            <person name="Wasieloski L."/>
            <person name="Aguilar W."/>
            <person name="Moore D."/>
            <person name="Tallon L."/>
            <person name="Sadzewicz L."/>
            <person name="Ott S."/>
            <person name="Zhao X."/>
            <person name="Nagaraj S."/>
            <person name="Vavikolanu K."/>
            <person name="Aluvathingal J."/>
            <person name="Nadendla S."/>
            <person name="Sichtig H."/>
        </authorList>
    </citation>
    <scope>NUCLEOTIDE SEQUENCE [LARGE SCALE GENOMIC DNA]</scope>
    <source>
        <strain evidence="6">FDAARGOS_387</strain>
    </source>
</reference>
<dbReference type="HAMAP" id="MF_00677">
    <property type="entry name" value="UPF0261"/>
    <property type="match status" value="1"/>
</dbReference>
<dbReference type="NCBIfam" id="NF002673">
    <property type="entry name" value="PRK02399.1-1"/>
    <property type="match status" value="1"/>
</dbReference>
<dbReference type="InterPro" id="IPR008322">
    <property type="entry name" value="UPF0261"/>
</dbReference>
<dbReference type="InterPro" id="IPR051353">
    <property type="entry name" value="Tobamovirus_resist_UPF0261"/>
</dbReference>
<dbReference type="NCBIfam" id="NF002674">
    <property type="entry name" value="PRK02399.1-2"/>
    <property type="match status" value="1"/>
</dbReference>
<dbReference type="PIRSF" id="PIRSF033271">
    <property type="entry name" value="UCP033271"/>
    <property type="match status" value="1"/>
</dbReference>
<dbReference type="EMBL" id="CAADJA010000002">
    <property type="protein sequence ID" value="VFS52940.1"/>
    <property type="molecule type" value="Genomic_DNA"/>
</dbReference>
<feature type="domain" description="UPF0261" evidence="3">
    <location>
        <begin position="183"/>
        <end position="399"/>
    </location>
</feature>
<comment type="similarity">
    <text evidence="1">Belongs to the UPF0261 family.</text>
</comment>
<evidence type="ECO:0000313" key="4">
    <source>
        <dbReference type="EMBL" id="PHI31921.1"/>
    </source>
</evidence>
<dbReference type="Proteomes" id="UP000373449">
    <property type="component" value="Unassembled WGS sequence"/>
</dbReference>
<evidence type="ECO:0000313" key="5">
    <source>
        <dbReference type="EMBL" id="VFS52940.1"/>
    </source>
</evidence>
<dbReference type="InterPro" id="IPR056778">
    <property type="entry name" value="UPF0261_C"/>
</dbReference>
<dbReference type="Pfam" id="PF06792">
    <property type="entry name" value="UPF0261"/>
    <property type="match status" value="1"/>
</dbReference>
<proteinExistence type="inferred from homology"/>
<dbReference type="NCBIfam" id="NF002675">
    <property type="entry name" value="PRK02399.1-3"/>
    <property type="match status" value="1"/>
</dbReference>
<dbReference type="OrthoDB" id="9776369at2"/>